<dbReference type="OrthoDB" id="6247559at2759"/>
<dbReference type="EMBL" id="UZAN01041292">
    <property type="protein sequence ID" value="VDP72580.1"/>
    <property type="molecule type" value="Genomic_DNA"/>
</dbReference>
<organism evidence="3">
    <name type="scientific">Echinostoma caproni</name>
    <dbReference type="NCBI Taxonomy" id="27848"/>
    <lineage>
        <taxon>Eukaryota</taxon>
        <taxon>Metazoa</taxon>
        <taxon>Spiralia</taxon>
        <taxon>Lophotrochozoa</taxon>
        <taxon>Platyhelminthes</taxon>
        <taxon>Trematoda</taxon>
        <taxon>Digenea</taxon>
        <taxon>Plagiorchiida</taxon>
        <taxon>Echinostomata</taxon>
        <taxon>Echinostomatoidea</taxon>
        <taxon>Echinostomatidae</taxon>
        <taxon>Echinostoma</taxon>
    </lineage>
</organism>
<evidence type="ECO:0000313" key="2">
    <source>
        <dbReference type="Proteomes" id="UP000272942"/>
    </source>
</evidence>
<keyword evidence="2" id="KW-1185">Reference proteome</keyword>
<accession>A0A183ABV0</accession>
<evidence type="ECO:0000313" key="3">
    <source>
        <dbReference type="WBParaSite" id="ECPE_0000444701-mRNA-1"/>
    </source>
</evidence>
<evidence type="ECO:0000313" key="1">
    <source>
        <dbReference type="EMBL" id="VDP72580.1"/>
    </source>
</evidence>
<proteinExistence type="predicted"/>
<name>A0A183ABV0_9TREM</name>
<dbReference type="AlphaFoldDB" id="A0A183ABV0"/>
<reference evidence="3" key="1">
    <citation type="submission" date="2016-06" db="UniProtKB">
        <authorList>
            <consortium name="WormBaseParasite"/>
        </authorList>
    </citation>
    <scope>IDENTIFICATION</scope>
</reference>
<dbReference type="Proteomes" id="UP000272942">
    <property type="component" value="Unassembled WGS sequence"/>
</dbReference>
<sequence>MNVQWPAAFERGDARTFLEEFEDIAELTGIRTDKGSLTGELRRFKTAQLGLGVDALSHAVSLHTMLDRVLPTFNKAAHSELLLDHFTESLLDNIREKARMVDVGRAMGVFTLAAVVV</sequence>
<gene>
    <name evidence="1" type="ORF">ECPE_LOCUS4435</name>
</gene>
<reference evidence="1 2" key="2">
    <citation type="submission" date="2018-11" db="EMBL/GenBank/DDBJ databases">
        <authorList>
            <consortium name="Pathogen Informatics"/>
        </authorList>
    </citation>
    <scope>NUCLEOTIDE SEQUENCE [LARGE SCALE GENOMIC DNA]</scope>
    <source>
        <strain evidence="1 2">Egypt</strain>
    </source>
</reference>
<protein>
    <submittedName>
        <fullName evidence="3">Zinc finger, CCHC-type, retrotransposon Gag domain protein</fullName>
    </submittedName>
</protein>
<dbReference type="WBParaSite" id="ECPE_0000444701-mRNA-1">
    <property type="protein sequence ID" value="ECPE_0000444701-mRNA-1"/>
    <property type="gene ID" value="ECPE_0000444701"/>
</dbReference>